<feature type="non-terminal residue" evidence="1">
    <location>
        <position position="1"/>
    </location>
</feature>
<sequence length="286" mass="32306">TAVSSLPLTNSLEISGTDTLRKDQKEFAKRNVQSFDRGESDSHMKVCKSCLSQETLWALENTMPQSYLPYLAGDSNTSHHGLLISKVGINSSVNQTSLSHKSVFQEQDKNCQDSSNCSDLSFLHIKQDQENRIITSNKHCLQPTEVNLNFAYHRYHSVPWTSISQSHSRLPKDLTSFEKLNLILSEDQSTQYSAHNFRSMPGFVMKNPDLKNENERSFLPEGDVYESSLTFPSSEDLLSNNVHDIEIQQTSASLPSSPIRFGAKHSSRATNFHEELLKSRCRHLSP</sequence>
<name>A0A0B6Y5V4_9EUPU</name>
<evidence type="ECO:0000313" key="1">
    <source>
        <dbReference type="EMBL" id="CEK51712.1"/>
    </source>
</evidence>
<dbReference type="AlphaFoldDB" id="A0A0B6Y5V4"/>
<protein>
    <submittedName>
        <fullName evidence="1">Uncharacterized protein</fullName>
    </submittedName>
</protein>
<reference evidence="1" key="1">
    <citation type="submission" date="2014-12" db="EMBL/GenBank/DDBJ databases">
        <title>Insight into the proteome of Arion vulgaris.</title>
        <authorList>
            <person name="Aradska J."/>
            <person name="Bulat T."/>
            <person name="Smidak R."/>
            <person name="Sarate P."/>
            <person name="Gangsoo J."/>
            <person name="Sialana F."/>
            <person name="Bilban M."/>
            <person name="Lubec G."/>
        </authorList>
    </citation>
    <scope>NUCLEOTIDE SEQUENCE</scope>
    <source>
        <tissue evidence="1">Skin</tissue>
    </source>
</reference>
<proteinExistence type="predicted"/>
<organism evidence="1">
    <name type="scientific">Arion vulgaris</name>
    <dbReference type="NCBI Taxonomy" id="1028688"/>
    <lineage>
        <taxon>Eukaryota</taxon>
        <taxon>Metazoa</taxon>
        <taxon>Spiralia</taxon>
        <taxon>Lophotrochozoa</taxon>
        <taxon>Mollusca</taxon>
        <taxon>Gastropoda</taxon>
        <taxon>Heterobranchia</taxon>
        <taxon>Euthyneura</taxon>
        <taxon>Panpulmonata</taxon>
        <taxon>Eupulmonata</taxon>
        <taxon>Stylommatophora</taxon>
        <taxon>Helicina</taxon>
        <taxon>Arionoidea</taxon>
        <taxon>Arionidae</taxon>
        <taxon>Arion</taxon>
    </lineage>
</organism>
<accession>A0A0B6Y5V4</accession>
<gene>
    <name evidence="1" type="primary">ORF14178</name>
</gene>
<dbReference type="EMBL" id="HACG01004847">
    <property type="protein sequence ID" value="CEK51712.1"/>
    <property type="molecule type" value="Transcribed_RNA"/>
</dbReference>
<feature type="non-terminal residue" evidence="1">
    <location>
        <position position="286"/>
    </location>
</feature>